<accession>U4T2X7</accession>
<gene>
    <name evidence="1" type="ORF">M917_2838</name>
</gene>
<reference evidence="1 2" key="1">
    <citation type="journal article" date="2013" name="Genome Announc.">
        <title>Draft Genome Sequence of Psychrobacter aquaticus Strain CMS 56T, Isolated from a Cyanobacterial Mat Sample Collected from Water Bodies in the McMurdo Dry Valley Region of Antarctica.</title>
        <authorList>
            <person name="Reddy G.S."/>
            <person name="Ara S."/>
            <person name="Singh A."/>
            <person name="Kumar Pinnaka A."/>
            <person name="Shivaji S."/>
        </authorList>
    </citation>
    <scope>NUCLEOTIDE SEQUENCE [LARGE SCALE GENOMIC DNA]</scope>
    <source>
        <strain evidence="1 2">CMS 56</strain>
    </source>
</reference>
<proteinExistence type="predicted"/>
<dbReference type="EMBL" id="AUSW01000038">
    <property type="protein sequence ID" value="ERL54281.1"/>
    <property type="molecule type" value="Genomic_DNA"/>
</dbReference>
<evidence type="ECO:0000313" key="1">
    <source>
        <dbReference type="EMBL" id="ERL54281.1"/>
    </source>
</evidence>
<keyword evidence="2" id="KW-1185">Reference proteome</keyword>
<organism evidence="1 2">
    <name type="scientific">Psychrobacter aquaticus CMS 56</name>
    <dbReference type="NCBI Taxonomy" id="1354303"/>
    <lineage>
        <taxon>Bacteria</taxon>
        <taxon>Pseudomonadati</taxon>
        <taxon>Pseudomonadota</taxon>
        <taxon>Gammaproteobacteria</taxon>
        <taxon>Moraxellales</taxon>
        <taxon>Moraxellaceae</taxon>
        <taxon>Psychrobacter</taxon>
    </lineage>
</organism>
<evidence type="ECO:0000313" key="2">
    <source>
        <dbReference type="Proteomes" id="UP000016761"/>
    </source>
</evidence>
<comment type="caution">
    <text evidence="1">The sequence shown here is derived from an EMBL/GenBank/DDBJ whole genome shotgun (WGS) entry which is preliminary data.</text>
</comment>
<dbReference type="Proteomes" id="UP000016761">
    <property type="component" value="Unassembled WGS sequence"/>
</dbReference>
<name>U4T2X7_9GAMM</name>
<sequence>MYPTVYYIFKAQVILAEMSKTSRFSSLTHKKRWVKNTQRLSSLD</sequence>
<dbReference type="AlphaFoldDB" id="U4T2X7"/>
<protein>
    <submittedName>
        <fullName evidence="1">Uncharacterized protein</fullName>
    </submittedName>
</protein>
<dbReference type="PATRIC" id="fig|1354303.4.peg.2791"/>